<proteinExistence type="inferred from homology"/>
<feature type="compositionally biased region" description="Polar residues" evidence="5">
    <location>
        <begin position="174"/>
        <end position="195"/>
    </location>
</feature>
<dbReference type="InterPro" id="IPR028127">
    <property type="entry name" value="Ripply_fam"/>
</dbReference>
<dbReference type="GO" id="GO:0005634">
    <property type="term" value="C:nucleus"/>
    <property type="evidence" value="ECO:0007669"/>
    <property type="project" value="UniProtKB-SubCell"/>
</dbReference>
<gene>
    <name evidence="6" type="ORF">GHT09_015122</name>
    <name evidence="7" type="ORF">MONAX_5E020643</name>
</gene>
<keyword evidence="3" id="KW-0217">Developmental protein</keyword>
<feature type="region of interest" description="Disordered" evidence="5">
    <location>
        <begin position="121"/>
        <end position="203"/>
    </location>
</feature>
<dbReference type="GO" id="GO:0009880">
    <property type="term" value="P:embryonic pattern specification"/>
    <property type="evidence" value="ECO:0007669"/>
    <property type="project" value="TreeGrafter"/>
</dbReference>
<dbReference type="EMBL" id="CABDUW010000789">
    <property type="protein sequence ID" value="VTJ75270.1"/>
    <property type="molecule type" value="Genomic_DNA"/>
</dbReference>
<dbReference type="GO" id="GO:0000122">
    <property type="term" value="P:negative regulation of transcription by RNA polymerase II"/>
    <property type="evidence" value="ECO:0007669"/>
    <property type="project" value="TreeGrafter"/>
</dbReference>
<keyword evidence="8" id="KW-1185">Reference proteome</keyword>
<comment type="similarity">
    <text evidence="2">Belongs to the ripply family.</text>
</comment>
<evidence type="ECO:0000256" key="1">
    <source>
        <dbReference type="ARBA" id="ARBA00004123"/>
    </source>
</evidence>
<organism evidence="7 8">
    <name type="scientific">Marmota monax</name>
    <name type="common">Woodchuck</name>
    <dbReference type="NCBI Taxonomy" id="9995"/>
    <lineage>
        <taxon>Eukaryota</taxon>
        <taxon>Metazoa</taxon>
        <taxon>Chordata</taxon>
        <taxon>Craniata</taxon>
        <taxon>Vertebrata</taxon>
        <taxon>Euteleostomi</taxon>
        <taxon>Mammalia</taxon>
        <taxon>Eutheria</taxon>
        <taxon>Euarchontoglires</taxon>
        <taxon>Glires</taxon>
        <taxon>Rodentia</taxon>
        <taxon>Sciuromorpha</taxon>
        <taxon>Sciuridae</taxon>
        <taxon>Xerinae</taxon>
        <taxon>Marmotini</taxon>
        <taxon>Marmota</taxon>
    </lineage>
</organism>
<protein>
    <recommendedName>
        <fullName evidence="9">Ripply transcriptional repressor 1</fullName>
    </recommendedName>
</protein>
<dbReference type="Proteomes" id="UP000335636">
    <property type="component" value="Unassembled WGS sequence"/>
</dbReference>
<dbReference type="AlphaFoldDB" id="A0A5E4C1Y4"/>
<feature type="compositionally biased region" description="Acidic residues" evidence="5">
    <location>
        <begin position="121"/>
        <end position="140"/>
    </location>
</feature>
<evidence type="ECO:0000256" key="5">
    <source>
        <dbReference type="SAM" id="MobiDB-lite"/>
    </source>
</evidence>
<dbReference type="PANTHER" id="PTHR16770">
    <property type="entry name" value="PROTEIN RIPPLY-LIKE"/>
    <property type="match status" value="1"/>
</dbReference>
<evidence type="ECO:0000313" key="6">
    <source>
        <dbReference type="EMBL" id="KAF7474162.1"/>
    </source>
</evidence>
<evidence type="ECO:0008006" key="9">
    <source>
        <dbReference type="Google" id="ProtNLM"/>
    </source>
</evidence>
<comment type="subcellular location">
    <subcellularLocation>
        <location evidence="1">Nucleus</location>
    </subcellularLocation>
</comment>
<evidence type="ECO:0000256" key="2">
    <source>
        <dbReference type="ARBA" id="ARBA00006944"/>
    </source>
</evidence>
<evidence type="ECO:0000313" key="8">
    <source>
        <dbReference type="Proteomes" id="UP000335636"/>
    </source>
</evidence>
<dbReference type="EMBL" id="WJEC01004293">
    <property type="protein sequence ID" value="KAF7474162.1"/>
    <property type="molecule type" value="Genomic_DNA"/>
</dbReference>
<keyword evidence="4" id="KW-0539">Nucleus</keyword>
<evidence type="ECO:0000256" key="3">
    <source>
        <dbReference type="ARBA" id="ARBA00022473"/>
    </source>
</evidence>
<reference evidence="7 8" key="1">
    <citation type="submission" date="2019-04" db="EMBL/GenBank/DDBJ databases">
        <authorList>
            <person name="Alioto T."/>
            <person name="Alioto T."/>
        </authorList>
    </citation>
    <scope>NUCLEOTIDE SEQUENCE [LARGE SCALE GENOMIC DNA]</scope>
</reference>
<dbReference type="PANTHER" id="PTHR16770:SF5">
    <property type="entry name" value="PROTEIN RIPPLY1"/>
    <property type="match status" value="1"/>
</dbReference>
<evidence type="ECO:0000256" key="4">
    <source>
        <dbReference type="ARBA" id="ARBA00023242"/>
    </source>
</evidence>
<dbReference type="Proteomes" id="UP000662637">
    <property type="component" value="Unassembled WGS sequence"/>
</dbReference>
<reference evidence="6" key="2">
    <citation type="submission" date="2020-08" db="EMBL/GenBank/DDBJ databases">
        <authorList>
            <person name="Shumante A."/>
            <person name="Zimin A.V."/>
            <person name="Puiu D."/>
            <person name="Salzberg S.L."/>
        </authorList>
    </citation>
    <scope>NUCLEOTIDE SEQUENCE</scope>
    <source>
        <strain evidence="6">WC2-LM</strain>
        <tissue evidence="6">Liver</tissue>
    </source>
</reference>
<name>A0A5E4C1Y4_MARMO</name>
<accession>A0A5E4C1Y4</accession>
<dbReference type="Pfam" id="PF14998">
    <property type="entry name" value="Ripply"/>
    <property type="match status" value="1"/>
</dbReference>
<feature type="region of interest" description="Disordered" evidence="5">
    <location>
        <begin position="57"/>
        <end position="76"/>
    </location>
</feature>
<sequence>MDPAAPAAVVPVPDLALALPPVSQELPGLLHPSPLLSSGQEIPGSERGACLWRPWLSSTNDPPKQAAGGVTAAEATKADSEFHHPVRLFWPKSRSFDYLYSAGEILLQNFPVQATINLYEDSDSEDEEEEEEEEDEEEKEEANKKGPEGCVRVPGPAPHRATAPPVQTEAVTDWQVSNGLSKGQLSGLKTGSSSCPAHPGLPN</sequence>
<evidence type="ECO:0000313" key="7">
    <source>
        <dbReference type="EMBL" id="VTJ75270.1"/>
    </source>
</evidence>